<evidence type="ECO:0000313" key="2">
    <source>
        <dbReference type="EMBL" id="KAH0627718.1"/>
    </source>
</evidence>
<gene>
    <name evidence="2" type="ORF">JD844_003854</name>
</gene>
<evidence type="ECO:0000256" key="1">
    <source>
        <dbReference type="SAM" id="MobiDB-lite"/>
    </source>
</evidence>
<reference evidence="2 3" key="1">
    <citation type="journal article" date="2022" name="Gigascience">
        <title>A chromosome-level genome assembly and annotation of the desert horned lizard, Phrynosoma platyrhinos, provides insight into chromosomal rearrangements among reptiles.</title>
        <authorList>
            <person name="Koochekian N."/>
            <person name="Ascanio A."/>
            <person name="Farleigh K."/>
            <person name="Card D.C."/>
            <person name="Schield D.R."/>
            <person name="Castoe T.A."/>
            <person name="Jezkova T."/>
        </authorList>
    </citation>
    <scope>NUCLEOTIDE SEQUENCE [LARGE SCALE GENOMIC DNA]</scope>
    <source>
        <strain evidence="2">NK-2021</strain>
    </source>
</reference>
<evidence type="ECO:0000313" key="3">
    <source>
        <dbReference type="Proteomes" id="UP000826234"/>
    </source>
</evidence>
<accession>A0ABQ7TDL6</accession>
<comment type="caution">
    <text evidence="2">The sequence shown here is derived from an EMBL/GenBank/DDBJ whole genome shotgun (WGS) entry which is preliminary data.</text>
</comment>
<keyword evidence="3" id="KW-1185">Reference proteome</keyword>
<organism evidence="2 3">
    <name type="scientific">Phrynosoma platyrhinos</name>
    <name type="common">Desert horned lizard</name>
    <dbReference type="NCBI Taxonomy" id="52577"/>
    <lineage>
        <taxon>Eukaryota</taxon>
        <taxon>Metazoa</taxon>
        <taxon>Chordata</taxon>
        <taxon>Craniata</taxon>
        <taxon>Vertebrata</taxon>
        <taxon>Euteleostomi</taxon>
        <taxon>Lepidosauria</taxon>
        <taxon>Squamata</taxon>
        <taxon>Bifurcata</taxon>
        <taxon>Unidentata</taxon>
        <taxon>Episquamata</taxon>
        <taxon>Toxicofera</taxon>
        <taxon>Iguania</taxon>
        <taxon>Phrynosomatidae</taxon>
        <taxon>Phrynosomatinae</taxon>
        <taxon>Phrynosoma</taxon>
    </lineage>
</organism>
<dbReference type="Proteomes" id="UP000826234">
    <property type="component" value="Unassembled WGS sequence"/>
</dbReference>
<feature type="compositionally biased region" description="Acidic residues" evidence="1">
    <location>
        <begin position="1"/>
        <end position="11"/>
    </location>
</feature>
<dbReference type="EMBL" id="JAIPUX010000521">
    <property type="protein sequence ID" value="KAH0627718.1"/>
    <property type="molecule type" value="Genomic_DNA"/>
</dbReference>
<proteinExistence type="predicted"/>
<name>A0ABQ7TDL6_PHRPL</name>
<feature type="compositionally biased region" description="Basic and acidic residues" evidence="1">
    <location>
        <begin position="14"/>
        <end position="24"/>
    </location>
</feature>
<protein>
    <submittedName>
        <fullName evidence="2">Uncharacterized protein</fullName>
    </submittedName>
</protein>
<feature type="compositionally biased region" description="Polar residues" evidence="1">
    <location>
        <begin position="35"/>
        <end position="45"/>
    </location>
</feature>
<sequence>MAQSELEEFGAEENAQRPEREAGKTAEACWGCCGTSHNGSRQPSKGDSGVLGGTPSPEPPKRNATKGYHRPGAYTPMGKLHWSAWPEKDGQVGAIPGQQLGVHSPVREFTLIGIPEGILQNSNSIPSGSFPVNSA</sequence>
<feature type="region of interest" description="Disordered" evidence="1">
    <location>
        <begin position="1"/>
        <end position="80"/>
    </location>
</feature>